<dbReference type="GO" id="GO:0005524">
    <property type="term" value="F:ATP binding"/>
    <property type="evidence" value="ECO:0007669"/>
    <property type="project" value="UniProtKB-KW"/>
</dbReference>
<proteinExistence type="inferred from homology"/>
<gene>
    <name evidence="6" type="ORF">COEU31_11120</name>
</gene>
<dbReference type="Proteomes" id="UP000660047">
    <property type="component" value="Unassembled WGS sequence"/>
</dbReference>
<accession>A0AAI9NYC5</accession>
<dbReference type="EMBL" id="BLYL01000005">
    <property type="protein sequence ID" value="GFO94066.1"/>
    <property type="molecule type" value="Genomic_DNA"/>
</dbReference>
<feature type="domain" description="ABC transporter" evidence="5">
    <location>
        <begin position="2"/>
        <end position="232"/>
    </location>
</feature>
<keyword evidence="3" id="KW-0547">Nucleotide-binding</keyword>
<dbReference type="RefSeq" id="WP_022216089.1">
    <property type="nucleotide sequence ID" value="NZ_BLYL01000005.1"/>
</dbReference>
<dbReference type="InterPro" id="IPR003593">
    <property type="entry name" value="AAA+_ATPase"/>
</dbReference>
<dbReference type="SMART" id="SM00382">
    <property type="entry name" value="AAA"/>
    <property type="match status" value="1"/>
</dbReference>
<dbReference type="InterPro" id="IPR003439">
    <property type="entry name" value="ABC_transporter-like_ATP-bd"/>
</dbReference>
<dbReference type="Gene3D" id="3.40.50.300">
    <property type="entry name" value="P-loop containing nucleotide triphosphate hydrolases"/>
    <property type="match status" value="1"/>
</dbReference>
<dbReference type="InterPro" id="IPR027417">
    <property type="entry name" value="P-loop_NTPase"/>
</dbReference>
<dbReference type="PANTHER" id="PTHR43335">
    <property type="entry name" value="ABC TRANSPORTER, ATP-BINDING PROTEIN"/>
    <property type="match status" value="1"/>
</dbReference>
<comment type="similarity">
    <text evidence="1">Belongs to the ABC transporter superfamily.</text>
</comment>
<organism evidence="6 7">
    <name type="scientific">Coprococcus eutactus</name>
    <dbReference type="NCBI Taxonomy" id="33043"/>
    <lineage>
        <taxon>Bacteria</taxon>
        <taxon>Bacillati</taxon>
        <taxon>Bacillota</taxon>
        <taxon>Clostridia</taxon>
        <taxon>Lachnospirales</taxon>
        <taxon>Lachnospiraceae</taxon>
        <taxon>Coprococcus</taxon>
    </lineage>
</organism>
<evidence type="ECO:0000256" key="2">
    <source>
        <dbReference type="ARBA" id="ARBA00022448"/>
    </source>
</evidence>
<dbReference type="CDD" id="cd03230">
    <property type="entry name" value="ABC_DR_subfamily_A"/>
    <property type="match status" value="1"/>
</dbReference>
<dbReference type="PROSITE" id="PS50893">
    <property type="entry name" value="ABC_TRANSPORTER_2"/>
    <property type="match status" value="1"/>
</dbReference>
<evidence type="ECO:0000313" key="6">
    <source>
        <dbReference type="EMBL" id="GFO94066.1"/>
    </source>
</evidence>
<keyword evidence="4" id="KW-0067">ATP-binding</keyword>
<evidence type="ECO:0000313" key="7">
    <source>
        <dbReference type="Proteomes" id="UP000660047"/>
    </source>
</evidence>
<evidence type="ECO:0000256" key="3">
    <source>
        <dbReference type="ARBA" id="ARBA00022741"/>
    </source>
</evidence>
<name>A0AAI9NYC5_9FIRM</name>
<evidence type="ECO:0000259" key="5">
    <source>
        <dbReference type="PROSITE" id="PS50893"/>
    </source>
</evidence>
<dbReference type="GO" id="GO:0016887">
    <property type="term" value="F:ATP hydrolysis activity"/>
    <property type="evidence" value="ECO:0007669"/>
    <property type="project" value="InterPro"/>
</dbReference>
<dbReference type="AlphaFoldDB" id="A0AAI9NYC5"/>
<reference evidence="6" key="1">
    <citation type="submission" date="2020-06" db="EMBL/GenBank/DDBJ databases">
        <title>Characterization of fructooligosaccharide metabolism and fructooligosaccharide-degrading enzymes in human commensal butyrate producers.</title>
        <authorList>
            <person name="Tanno H."/>
            <person name="Fujii T."/>
            <person name="Hirano K."/>
            <person name="Maeno S."/>
            <person name="Tonozuka T."/>
            <person name="Sakamoto M."/>
            <person name="Ohkuma M."/>
            <person name="Tochio T."/>
            <person name="Endo A."/>
        </authorList>
    </citation>
    <scope>NUCLEOTIDE SEQUENCE</scope>
    <source>
        <strain evidence="6">JCM 31265</strain>
    </source>
</reference>
<sequence length="321" mass="35900">MVDIEELTKRYGKFVALDHMNLHIDKGEIFGFVGPNGAGKTTTMRIMCGLLKATSGKVTIDGVDALGRPADVKRKIGYVPDFFGVYDNLKVMEYMDFYGSMYGMSKREVEKVADKYLELVALQDKKDEFVDSLSRGMKQRLCVARALIHDPELLVLDEPSSGLDPRSRHDMKNILRDLKEMGKTIVISSHILPELSEMCTSIGVIDHGKIVASGSVDEIVNGDKNMPPVRIKGYMLGLDAEASANRISVIVKERFNVDRISIQDGEILVYYSGTRESDAELLRSLVDNGVHVHQFFREKEDLESLFLKITGGENRGAKNNY</sequence>
<dbReference type="PANTHER" id="PTHR43335:SF3">
    <property type="entry name" value="ABC TRANSPORTER"/>
    <property type="match status" value="1"/>
</dbReference>
<protein>
    <submittedName>
        <fullName evidence="6">ABC transporter</fullName>
    </submittedName>
</protein>
<keyword evidence="2" id="KW-0813">Transport</keyword>
<dbReference type="Pfam" id="PF00005">
    <property type="entry name" value="ABC_tran"/>
    <property type="match status" value="1"/>
</dbReference>
<dbReference type="SUPFAM" id="SSF52540">
    <property type="entry name" value="P-loop containing nucleoside triphosphate hydrolases"/>
    <property type="match status" value="1"/>
</dbReference>
<evidence type="ECO:0000256" key="4">
    <source>
        <dbReference type="ARBA" id="ARBA00022840"/>
    </source>
</evidence>
<evidence type="ECO:0000256" key="1">
    <source>
        <dbReference type="ARBA" id="ARBA00005417"/>
    </source>
</evidence>
<comment type="caution">
    <text evidence="6">The sequence shown here is derived from an EMBL/GenBank/DDBJ whole genome shotgun (WGS) entry which is preliminary data.</text>
</comment>